<name>A0ABD5DG48_ACIBA</name>
<dbReference type="PANTHER" id="PTHR12216:SF4">
    <property type="entry name" value="UROCANATE HYDRATASE"/>
    <property type="match status" value="1"/>
</dbReference>
<dbReference type="AlphaFoldDB" id="A0ABD5DG48"/>
<organism evidence="2">
    <name type="scientific">Acinetobacter baumannii</name>
    <dbReference type="NCBI Taxonomy" id="470"/>
    <lineage>
        <taxon>Bacteria</taxon>
        <taxon>Pseudomonadati</taxon>
        <taxon>Pseudomonadota</taxon>
        <taxon>Gammaproteobacteria</taxon>
        <taxon>Moraxellales</taxon>
        <taxon>Moraxellaceae</taxon>
        <taxon>Acinetobacter</taxon>
        <taxon>Acinetobacter calcoaceticus/baumannii complex</taxon>
    </lineage>
</organism>
<dbReference type="GO" id="GO:0016153">
    <property type="term" value="F:urocanate hydratase activity"/>
    <property type="evidence" value="ECO:0007669"/>
    <property type="project" value="UniProtKB-EC"/>
</dbReference>
<dbReference type="InterPro" id="IPR035400">
    <property type="entry name" value="Urocanase_N"/>
</dbReference>
<comment type="caution">
    <text evidence="2">The sequence shown here is derived from an EMBL/GenBank/DDBJ whole genome shotgun (WGS) entry which is preliminary data.</text>
</comment>
<reference evidence="2" key="1">
    <citation type="submission" date="2019-07" db="EMBL/GenBank/DDBJ databases">
        <title>Biological characteristics of mucoid Acinetobacter baumannii from a general hospital in China.</title>
        <authorList>
            <person name="Hua X."/>
            <person name="Yu Y."/>
        </authorList>
    </citation>
    <scope>NUCLEOTIDE SEQUENCE [LARGE SCALE GENOMIC DNA]</scope>
    <source>
        <strain evidence="2">N41</strain>
    </source>
</reference>
<evidence type="ECO:0000313" key="2">
    <source>
        <dbReference type="EMBL" id="MDR8264084.1"/>
    </source>
</evidence>
<proteinExistence type="predicted"/>
<dbReference type="PANTHER" id="PTHR12216">
    <property type="entry name" value="UROCANATE HYDRATASE"/>
    <property type="match status" value="1"/>
</dbReference>
<keyword evidence="2" id="KW-0456">Lyase</keyword>
<dbReference type="EC" id="4.2.1.49" evidence="2"/>
<feature type="non-terminal residue" evidence="2">
    <location>
        <position position="66"/>
    </location>
</feature>
<dbReference type="Pfam" id="PF17391">
    <property type="entry name" value="Urocanase_N"/>
    <property type="match status" value="1"/>
</dbReference>
<protein>
    <submittedName>
        <fullName evidence="2">Urocanate hydratase</fullName>
        <ecNumber evidence="2">4.2.1.49</ecNumber>
    </submittedName>
</protein>
<dbReference type="Gene3D" id="3.40.1770.10">
    <property type="entry name" value="Urocanase superfamily"/>
    <property type="match status" value="1"/>
</dbReference>
<dbReference type="SUPFAM" id="SSF111326">
    <property type="entry name" value="Urocanase"/>
    <property type="match status" value="1"/>
</dbReference>
<feature type="domain" description="Urocanase N-terminal" evidence="1">
    <location>
        <begin position="11"/>
        <end position="65"/>
    </location>
</feature>
<dbReference type="EMBL" id="VMBB01001423">
    <property type="protein sequence ID" value="MDR8264084.1"/>
    <property type="molecule type" value="Genomic_DNA"/>
</dbReference>
<gene>
    <name evidence="2" type="ORF">FPK87_27060</name>
</gene>
<sequence>MSQSKYRQLDVRAPRGTTLTAKSWLTEAPLRMLMNNLDPDVAENPHELVVYGGIGRAARNWECYDA</sequence>
<dbReference type="InterPro" id="IPR036190">
    <property type="entry name" value="Urocanase_sf"/>
</dbReference>
<dbReference type="InterPro" id="IPR023637">
    <property type="entry name" value="Urocanase-like"/>
</dbReference>
<accession>A0ABD5DG48</accession>
<evidence type="ECO:0000259" key="1">
    <source>
        <dbReference type="Pfam" id="PF17391"/>
    </source>
</evidence>